<dbReference type="InterPro" id="IPR029063">
    <property type="entry name" value="SAM-dependent_MTases_sf"/>
</dbReference>
<dbReference type="InterPro" id="IPR036162">
    <property type="entry name" value="Resolvase-like_N_sf"/>
</dbReference>
<dbReference type="Gene3D" id="3.40.50.150">
    <property type="entry name" value="Vaccinia Virus protein VP39"/>
    <property type="match status" value="1"/>
</dbReference>
<dbReference type="GO" id="GO:0003677">
    <property type="term" value="F:DNA binding"/>
    <property type="evidence" value="ECO:0007669"/>
    <property type="project" value="InterPro"/>
</dbReference>
<dbReference type="Pfam" id="PF00239">
    <property type="entry name" value="Resolvase"/>
    <property type="match status" value="1"/>
</dbReference>
<keyword evidence="5" id="KW-1185">Reference proteome</keyword>
<dbReference type="Pfam" id="PF04072">
    <property type="entry name" value="LCM"/>
    <property type="match status" value="1"/>
</dbReference>
<dbReference type="PANTHER" id="PTHR43619:SF2">
    <property type="entry name" value="S-ADENOSYL-L-METHIONINE-DEPENDENT METHYLTRANSFERASES SUPERFAMILY PROTEIN"/>
    <property type="match status" value="1"/>
</dbReference>
<dbReference type="SMART" id="SM00857">
    <property type="entry name" value="Resolvase"/>
    <property type="match status" value="1"/>
</dbReference>
<name>A0A4Y7R9I4_9FIRM</name>
<sequence length="283" mass="31880">MGRAKLTKIGNPVLSDPKAVEIVEQIVEYDFAGVEKIFSDFFNVGWITRAKMFDETIKAFLSNHSEATVVNLGAGLDTTFFRIDNGKSRWYDLDLPDVIEIRKKIIPEGARSKCIAGSMLDPAWVKEVSTGSSDVLFFSGGVLFYFTETEVKELFKLLADNFPGAEIVFDTNGQGWEIGKAVTEIGSGLNGHRLKLMKLLADPKIRVIVVEHRDRLMRFVFEYVESCLSVQGRRVIVMDQSEMKDDLVQDMIEVLTSFCARLYGRRSAKNKVKKAMEALENDN</sequence>
<evidence type="ECO:0000256" key="1">
    <source>
        <dbReference type="ARBA" id="ARBA00022603"/>
    </source>
</evidence>
<dbReference type="InterPro" id="IPR048046">
    <property type="entry name" value="Transpos_IS607"/>
</dbReference>
<organism evidence="4 5">
    <name type="scientific">Pelotomaculum schinkii</name>
    <dbReference type="NCBI Taxonomy" id="78350"/>
    <lineage>
        <taxon>Bacteria</taxon>
        <taxon>Bacillati</taxon>
        <taxon>Bacillota</taxon>
        <taxon>Clostridia</taxon>
        <taxon>Eubacteriales</taxon>
        <taxon>Desulfotomaculaceae</taxon>
        <taxon>Pelotomaculum</taxon>
    </lineage>
</organism>
<keyword evidence="1 4" id="KW-0489">Methyltransferase</keyword>
<dbReference type="SUPFAM" id="SSF53041">
    <property type="entry name" value="Resolvase-like"/>
    <property type="match status" value="1"/>
</dbReference>
<protein>
    <submittedName>
        <fullName evidence="4">Leucine carboxyl methyltransferase</fullName>
    </submittedName>
</protein>
<evidence type="ECO:0000259" key="3">
    <source>
        <dbReference type="SMART" id="SM00857"/>
    </source>
</evidence>
<dbReference type="Proteomes" id="UP000298324">
    <property type="component" value="Unassembled WGS sequence"/>
</dbReference>
<evidence type="ECO:0000256" key="2">
    <source>
        <dbReference type="ARBA" id="ARBA00022679"/>
    </source>
</evidence>
<feature type="domain" description="Resolvase/invertase-type recombinase catalytic" evidence="3">
    <location>
        <begin position="142"/>
        <end position="280"/>
    </location>
</feature>
<reference evidence="4 5" key="1">
    <citation type="journal article" date="2018" name="Environ. Microbiol.">
        <title>Novel energy conservation strategies and behaviour of Pelotomaculum schinkii driving syntrophic propionate catabolism.</title>
        <authorList>
            <person name="Hidalgo-Ahumada C.A.P."/>
            <person name="Nobu M.K."/>
            <person name="Narihiro T."/>
            <person name="Tamaki H."/>
            <person name="Liu W.T."/>
            <person name="Kamagata Y."/>
            <person name="Stams A.J.M."/>
            <person name="Imachi H."/>
            <person name="Sousa D.Z."/>
        </authorList>
    </citation>
    <scope>NUCLEOTIDE SEQUENCE [LARGE SCALE GENOMIC DNA]</scope>
    <source>
        <strain evidence="4 5">HH</strain>
    </source>
</reference>
<accession>A0A4Y7R9I4</accession>
<dbReference type="GO" id="GO:0032259">
    <property type="term" value="P:methylation"/>
    <property type="evidence" value="ECO:0007669"/>
    <property type="project" value="UniProtKB-KW"/>
</dbReference>
<dbReference type="GO" id="GO:0008168">
    <property type="term" value="F:methyltransferase activity"/>
    <property type="evidence" value="ECO:0007669"/>
    <property type="project" value="UniProtKB-KW"/>
</dbReference>
<comment type="caution">
    <text evidence="4">The sequence shown here is derived from an EMBL/GenBank/DDBJ whole genome shotgun (WGS) entry which is preliminary data.</text>
</comment>
<dbReference type="GO" id="GO:0000150">
    <property type="term" value="F:DNA strand exchange activity"/>
    <property type="evidence" value="ECO:0007669"/>
    <property type="project" value="InterPro"/>
</dbReference>
<dbReference type="NCBIfam" id="NF033518">
    <property type="entry name" value="transpos_IS607"/>
    <property type="match status" value="1"/>
</dbReference>
<dbReference type="Gene3D" id="1.10.287.2170">
    <property type="match status" value="1"/>
</dbReference>
<evidence type="ECO:0000313" key="4">
    <source>
        <dbReference type="EMBL" id="TEB05446.1"/>
    </source>
</evidence>
<dbReference type="InterPro" id="IPR007213">
    <property type="entry name" value="Ppm1/Ppm2/Tcmp"/>
</dbReference>
<gene>
    <name evidence="4" type="ORF">Psch_02487</name>
</gene>
<dbReference type="PANTHER" id="PTHR43619">
    <property type="entry name" value="S-ADENOSYL-L-METHIONINE-DEPENDENT METHYLTRANSFERASE YKTD-RELATED"/>
    <property type="match status" value="1"/>
</dbReference>
<proteinExistence type="predicted"/>
<dbReference type="AlphaFoldDB" id="A0A4Y7R9I4"/>
<dbReference type="Gene3D" id="3.40.50.1390">
    <property type="entry name" value="Resolvase, N-terminal catalytic domain"/>
    <property type="match status" value="1"/>
</dbReference>
<keyword evidence="2 4" id="KW-0808">Transferase</keyword>
<evidence type="ECO:0000313" key="5">
    <source>
        <dbReference type="Proteomes" id="UP000298324"/>
    </source>
</evidence>
<dbReference type="EMBL" id="QFGA01000002">
    <property type="protein sequence ID" value="TEB05446.1"/>
    <property type="molecule type" value="Genomic_DNA"/>
</dbReference>
<dbReference type="InterPro" id="IPR006119">
    <property type="entry name" value="Resolv_N"/>
</dbReference>
<dbReference type="SUPFAM" id="SSF53335">
    <property type="entry name" value="S-adenosyl-L-methionine-dependent methyltransferases"/>
    <property type="match status" value="1"/>
</dbReference>